<evidence type="ECO:0000313" key="2">
    <source>
        <dbReference type="Proteomes" id="UP000198892"/>
    </source>
</evidence>
<proteinExistence type="predicted"/>
<evidence type="ECO:0000313" key="1">
    <source>
        <dbReference type="EMBL" id="SFQ29277.1"/>
    </source>
</evidence>
<sequence length="133" mass="15501">MERFHQRLISAEKAVSSFGQIAGLKEPSDIERDAAIQRFEYSFEACWKTAKQYLYDIEGLDIGSPKGVIRGCRDVKLFNDKETVTALNMVNDRNLTTHTYNESVAEKIYADIETYYHLLKQWVERMKQKVNEN</sequence>
<dbReference type="RefSeq" id="WP_093339072.1">
    <property type="nucleotide sequence ID" value="NZ_FOXD01000026.1"/>
</dbReference>
<dbReference type="Gene3D" id="1.20.120.330">
    <property type="entry name" value="Nucleotidyltransferases domain 2"/>
    <property type="match status" value="1"/>
</dbReference>
<dbReference type="Proteomes" id="UP000198892">
    <property type="component" value="Unassembled WGS sequence"/>
</dbReference>
<dbReference type="Pfam" id="PF08780">
    <property type="entry name" value="NTase_sub_bind"/>
    <property type="match status" value="1"/>
</dbReference>
<keyword evidence="1" id="KW-0808">Transferase</keyword>
<dbReference type="GO" id="GO:0016740">
    <property type="term" value="F:transferase activity"/>
    <property type="evidence" value="ECO:0007669"/>
    <property type="project" value="UniProtKB-KW"/>
</dbReference>
<dbReference type="EMBL" id="FOXD01000026">
    <property type="protein sequence ID" value="SFQ29277.1"/>
    <property type="molecule type" value="Genomic_DNA"/>
</dbReference>
<dbReference type="OrthoDB" id="9810452at2"/>
<protein>
    <submittedName>
        <fullName evidence="1">Nucleotidyltransferase substrate binding protein, HI0074 family</fullName>
    </submittedName>
</protein>
<dbReference type="NCBIfam" id="TIGR01987">
    <property type="entry name" value="HI0074"/>
    <property type="match status" value="1"/>
</dbReference>
<dbReference type="AlphaFoldDB" id="A0A1I5XC93"/>
<keyword evidence="2" id="KW-1185">Reference proteome</keyword>
<accession>A0A1I5XC93</accession>
<reference evidence="2" key="1">
    <citation type="submission" date="2016-10" db="EMBL/GenBank/DDBJ databases">
        <authorList>
            <person name="Varghese N."/>
            <person name="Submissions S."/>
        </authorList>
    </citation>
    <scope>NUCLEOTIDE SEQUENCE [LARGE SCALE GENOMIC DNA]</scope>
    <source>
        <strain evidence="2">S7</strain>
    </source>
</reference>
<dbReference type="InterPro" id="IPR010235">
    <property type="entry name" value="HepT"/>
</dbReference>
<dbReference type="STRING" id="1884432.SAMN05518683_12638"/>
<name>A0A1I5XC93_9BACI</name>
<gene>
    <name evidence="1" type="ORF">SAMN05518683_12638</name>
</gene>
<organism evidence="1 2">
    <name type="scientific">Salibacterium halotolerans</name>
    <dbReference type="NCBI Taxonomy" id="1884432"/>
    <lineage>
        <taxon>Bacteria</taxon>
        <taxon>Bacillati</taxon>
        <taxon>Bacillota</taxon>
        <taxon>Bacilli</taxon>
        <taxon>Bacillales</taxon>
        <taxon>Bacillaceae</taxon>
    </lineage>
</organism>
<dbReference type="SUPFAM" id="SSF81593">
    <property type="entry name" value="Nucleotidyltransferase substrate binding subunit/domain"/>
    <property type="match status" value="1"/>
</dbReference>